<dbReference type="PANTHER" id="PTHR33495:SF2">
    <property type="entry name" value="ANTI-SIGMA FACTOR ANTAGONIST TM_1081-RELATED"/>
    <property type="match status" value="1"/>
</dbReference>
<accession>A0ABT3V7K3</accession>
<dbReference type="InterPro" id="IPR003658">
    <property type="entry name" value="Anti-sigma_ant"/>
</dbReference>
<dbReference type="PANTHER" id="PTHR33495">
    <property type="entry name" value="ANTI-SIGMA FACTOR ANTAGONIST TM_1081-RELATED-RELATED"/>
    <property type="match status" value="1"/>
</dbReference>
<sequence>MPLPISCPLPGTDPPSAHARCFPHGDVTVVELHGEIDVFTVDRIAVDLDAVTGQPVPHVIVDLRPVSFMDSSGLHLLNRAHQRARARSGHIELISDQPRIRLLLRLTALDHIPLSATLDGPRGERAHVAAAPIRVPAE</sequence>
<dbReference type="PROSITE" id="PS50801">
    <property type="entry name" value="STAS"/>
    <property type="match status" value="1"/>
</dbReference>
<dbReference type="NCBIfam" id="TIGR00377">
    <property type="entry name" value="ant_ant_sig"/>
    <property type="match status" value="1"/>
</dbReference>
<dbReference type="Gene3D" id="3.30.750.24">
    <property type="entry name" value="STAS domain"/>
    <property type="match status" value="1"/>
</dbReference>
<comment type="caution">
    <text evidence="4">The sequence shown here is derived from an EMBL/GenBank/DDBJ whole genome shotgun (WGS) entry which is preliminary data.</text>
</comment>
<evidence type="ECO:0000256" key="1">
    <source>
        <dbReference type="ARBA" id="ARBA00009013"/>
    </source>
</evidence>
<evidence type="ECO:0000256" key="2">
    <source>
        <dbReference type="RuleBase" id="RU003749"/>
    </source>
</evidence>
<feature type="domain" description="STAS" evidence="3">
    <location>
        <begin position="17"/>
        <end position="109"/>
    </location>
</feature>
<organism evidence="4 5">
    <name type="scientific">Streptomyces ortus</name>
    <dbReference type="NCBI Taxonomy" id="2867268"/>
    <lineage>
        <taxon>Bacteria</taxon>
        <taxon>Bacillati</taxon>
        <taxon>Actinomycetota</taxon>
        <taxon>Actinomycetes</taxon>
        <taxon>Kitasatosporales</taxon>
        <taxon>Streptomycetaceae</taxon>
        <taxon>Streptomyces</taxon>
    </lineage>
</organism>
<evidence type="ECO:0000313" key="4">
    <source>
        <dbReference type="EMBL" id="MCX4234904.1"/>
    </source>
</evidence>
<dbReference type="Pfam" id="PF01740">
    <property type="entry name" value="STAS"/>
    <property type="match status" value="1"/>
</dbReference>
<evidence type="ECO:0000313" key="5">
    <source>
        <dbReference type="Proteomes" id="UP001165590"/>
    </source>
</evidence>
<dbReference type="CDD" id="cd07043">
    <property type="entry name" value="STAS_anti-anti-sigma_factors"/>
    <property type="match status" value="1"/>
</dbReference>
<dbReference type="InterPro" id="IPR002645">
    <property type="entry name" value="STAS_dom"/>
</dbReference>
<name>A0ABT3V7K3_9ACTN</name>
<dbReference type="SUPFAM" id="SSF52091">
    <property type="entry name" value="SpoIIaa-like"/>
    <property type="match status" value="1"/>
</dbReference>
<gene>
    <name evidence="4" type="ORF">K3769_19385</name>
</gene>
<dbReference type="EMBL" id="JAIFZO010000002">
    <property type="protein sequence ID" value="MCX4234904.1"/>
    <property type="molecule type" value="Genomic_DNA"/>
</dbReference>
<keyword evidence="5" id="KW-1185">Reference proteome</keyword>
<evidence type="ECO:0000259" key="3">
    <source>
        <dbReference type="PROSITE" id="PS50801"/>
    </source>
</evidence>
<proteinExistence type="inferred from homology"/>
<dbReference type="InterPro" id="IPR036513">
    <property type="entry name" value="STAS_dom_sf"/>
</dbReference>
<comment type="similarity">
    <text evidence="1 2">Belongs to the anti-sigma-factor antagonist family.</text>
</comment>
<reference evidence="4" key="1">
    <citation type="journal article" date="2022" name="bioRxiv">
        <title>Discovery and biosynthetic assessment of Streptomyces ortus sp nov. isolated from a deep-sea sponge.</title>
        <authorList>
            <person name="Williams S.E."/>
        </authorList>
    </citation>
    <scope>NUCLEOTIDE SEQUENCE</scope>
    <source>
        <strain evidence="4">A15ISP2-DRY2</strain>
    </source>
</reference>
<dbReference type="Proteomes" id="UP001165590">
    <property type="component" value="Unassembled WGS sequence"/>
</dbReference>
<dbReference type="RefSeq" id="WP_267027664.1">
    <property type="nucleotide sequence ID" value="NZ_JAIFZO010000002.1"/>
</dbReference>
<protein>
    <recommendedName>
        <fullName evidence="2">Anti-sigma factor antagonist</fullName>
    </recommendedName>
</protein>